<comment type="caution">
    <text evidence="2">The sequence shown here is derived from an EMBL/GenBank/DDBJ whole genome shotgun (WGS) entry which is preliminary data.</text>
</comment>
<keyword evidence="1" id="KW-1133">Transmembrane helix</keyword>
<sequence length="228" mass="24757">MVPMGCGASDEHAVAPRQGSGLALPPMTVQALQACVKDGGQRLRHNAYEIEFAVELTGDRVTAVKPKGPRLDDAGVQQCMMEALRRMADAGFSPDSDELVSRGGLLPTRGLLANTWALPQVIRLIPVVVGSSGTMIVVAVAVLVVVAAVSLKDDTDEEAEKERCKNAAYTPLEACYNACEAIWNMDNARCRKLRSARDRAICWAQSNEDRANCRRACEREAMKDKCPR</sequence>
<protein>
    <submittedName>
        <fullName evidence="2">Uncharacterized protein</fullName>
    </submittedName>
</protein>
<dbReference type="EMBL" id="JAGTJJ010000002">
    <property type="protein sequence ID" value="MDC3980410.1"/>
    <property type="molecule type" value="Genomic_DNA"/>
</dbReference>
<proteinExistence type="predicted"/>
<name>A0A9X3X073_9BACT</name>
<keyword evidence="1" id="KW-0472">Membrane</keyword>
<dbReference type="AlphaFoldDB" id="A0A9X3X073"/>
<dbReference type="RefSeq" id="WP_272417448.1">
    <property type="nucleotide sequence ID" value="NZ_JAGTJJ010000002.1"/>
</dbReference>
<reference evidence="2 3" key="1">
    <citation type="submission" date="2021-04" db="EMBL/GenBank/DDBJ databases">
        <title>Genome analysis of Polyangium sp.</title>
        <authorList>
            <person name="Li Y."/>
            <person name="Wang J."/>
        </authorList>
    </citation>
    <scope>NUCLEOTIDE SEQUENCE [LARGE SCALE GENOMIC DNA]</scope>
    <source>
        <strain evidence="2 3">SDU14</strain>
    </source>
</reference>
<evidence type="ECO:0000313" key="2">
    <source>
        <dbReference type="EMBL" id="MDC3980410.1"/>
    </source>
</evidence>
<dbReference type="Proteomes" id="UP001151081">
    <property type="component" value="Unassembled WGS sequence"/>
</dbReference>
<evidence type="ECO:0000256" key="1">
    <source>
        <dbReference type="SAM" id="Phobius"/>
    </source>
</evidence>
<organism evidence="2 3">
    <name type="scientific">Polyangium jinanense</name>
    <dbReference type="NCBI Taxonomy" id="2829994"/>
    <lineage>
        <taxon>Bacteria</taxon>
        <taxon>Pseudomonadati</taxon>
        <taxon>Myxococcota</taxon>
        <taxon>Polyangia</taxon>
        <taxon>Polyangiales</taxon>
        <taxon>Polyangiaceae</taxon>
        <taxon>Polyangium</taxon>
    </lineage>
</organism>
<accession>A0A9X3X073</accession>
<keyword evidence="1" id="KW-0812">Transmembrane</keyword>
<keyword evidence="3" id="KW-1185">Reference proteome</keyword>
<feature type="transmembrane region" description="Helical" evidence="1">
    <location>
        <begin position="124"/>
        <end position="151"/>
    </location>
</feature>
<gene>
    <name evidence="2" type="ORF">KEG57_07900</name>
</gene>
<evidence type="ECO:0000313" key="3">
    <source>
        <dbReference type="Proteomes" id="UP001151081"/>
    </source>
</evidence>